<dbReference type="Pfam" id="PF13855">
    <property type="entry name" value="LRR_8"/>
    <property type="match status" value="1"/>
</dbReference>
<organism evidence="8 9">
    <name type="scientific">Parascaris equorum</name>
    <name type="common">Equine roundworm</name>
    <dbReference type="NCBI Taxonomy" id="6256"/>
    <lineage>
        <taxon>Eukaryota</taxon>
        <taxon>Metazoa</taxon>
        <taxon>Ecdysozoa</taxon>
        <taxon>Nematoda</taxon>
        <taxon>Chromadorea</taxon>
        <taxon>Rhabditida</taxon>
        <taxon>Spirurina</taxon>
        <taxon>Ascaridomorpha</taxon>
        <taxon>Ascaridoidea</taxon>
        <taxon>Ascarididae</taxon>
        <taxon>Parascaris</taxon>
    </lineage>
</organism>
<feature type="region of interest" description="Disordered" evidence="6">
    <location>
        <begin position="386"/>
        <end position="422"/>
    </location>
</feature>
<dbReference type="PANTHER" id="PTHR24372">
    <property type="entry name" value="GLYCOPROTEIN HORMONE RECEPTOR"/>
    <property type="match status" value="1"/>
</dbReference>
<proteinExistence type="predicted"/>
<feature type="transmembrane region" description="Helical" evidence="7">
    <location>
        <begin position="272"/>
        <end position="293"/>
    </location>
</feature>
<dbReference type="GO" id="GO:0007189">
    <property type="term" value="P:adenylate cyclase-activating G protein-coupled receptor signaling pathway"/>
    <property type="evidence" value="ECO:0007669"/>
    <property type="project" value="TreeGrafter"/>
</dbReference>
<dbReference type="InterPro" id="IPR032675">
    <property type="entry name" value="LRR_dom_sf"/>
</dbReference>
<dbReference type="Gene3D" id="1.20.1070.10">
    <property type="entry name" value="Rhodopsin 7-helix transmembrane proteins"/>
    <property type="match status" value="1"/>
</dbReference>
<evidence type="ECO:0000256" key="6">
    <source>
        <dbReference type="SAM" id="MobiDB-lite"/>
    </source>
</evidence>
<protein>
    <submittedName>
        <fullName evidence="9">G-protein coupled receptors family 1 profile domain-containing protein</fullName>
    </submittedName>
</protein>
<keyword evidence="7" id="KW-0812">Transmembrane</keyword>
<dbReference type="Gene3D" id="3.80.10.10">
    <property type="entry name" value="Ribonuclease Inhibitor"/>
    <property type="match status" value="1"/>
</dbReference>
<keyword evidence="2" id="KW-1003">Cell membrane</keyword>
<keyword evidence="7" id="KW-1133">Transmembrane helix</keyword>
<dbReference type="AlphaFoldDB" id="A0A914SA69"/>
<evidence type="ECO:0000256" key="3">
    <source>
        <dbReference type="ARBA" id="ARBA00023040"/>
    </source>
</evidence>
<reference evidence="9" key="1">
    <citation type="submission" date="2022-11" db="UniProtKB">
        <authorList>
            <consortium name="WormBaseParasite"/>
        </authorList>
    </citation>
    <scope>IDENTIFICATION</scope>
</reference>
<name>A0A914SA69_PAREQ</name>
<comment type="subcellular location">
    <subcellularLocation>
        <location evidence="1">Cell membrane</location>
        <topology evidence="1">Multi-pass membrane protein</topology>
    </subcellularLocation>
</comment>
<dbReference type="SUPFAM" id="SSF81321">
    <property type="entry name" value="Family A G protein-coupled receptor-like"/>
    <property type="match status" value="1"/>
</dbReference>
<keyword evidence="3" id="KW-0297">G-protein coupled receptor</keyword>
<dbReference type="PANTHER" id="PTHR24372:SF74">
    <property type="entry name" value="LP13728P"/>
    <property type="match status" value="1"/>
</dbReference>
<dbReference type="SUPFAM" id="SSF52058">
    <property type="entry name" value="L domain-like"/>
    <property type="match status" value="1"/>
</dbReference>
<evidence type="ECO:0000256" key="7">
    <source>
        <dbReference type="SAM" id="Phobius"/>
    </source>
</evidence>
<keyword evidence="4" id="KW-0675">Receptor</keyword>
<dbReference type="GO" id="GO:0005886">
    <property type="term" value="C:plasma membrane"/>
    <property type="evidence" value="ECO:0007669"/>
    <property type="project" value="UniProtKB-SubCell"/>
</dbReference>
<dbReference type="WBParaSite" id="PEQ_0001104101-mRNA-1">
    <property type="protein sequence ID" value="PEQ_0001104101-mRNA-1"/>
    <property type="gene ID" value="PEQ_0001104101"/>
</dbReference>
<keyword evidence="7" id="KW-0472">Membrane</keyword>
<dbReference type="Proteomes" id="UP000887564">
    <property type="component" value="Unplaced"/>
</dbReference>
<evidence type="ECO:0000256" key="1">
    <source>
        <dbReference type="ARBA" id="ARBA00004651"/>
    </source>
</evidence>
<feature type="transmembrane region" description="Helical" evidence="7">
    <location>
        <begin position="331"/>
        <end position="351"/>
    </location>
</feature>
<evidence type="ECO:0000256" key="5">
    <source>
        <dbReference type="ARBA" id="ARBA00023224"/>
    </source>
</evidence>
<accession>A0A914SA69</accession>
<keyword evidence="8" id="KW-1185">Reference proteome</keyword>
<evidence type="ECO:0000256" key="4">
    <source>
        <dbReference type="ARBA" id="ARBA00023170"/>
    </source>
</evidence>
<feature type="transmembrane region" description="Helical" evidence="7">
    <location>
        <begin position="216"/>
        <end position="236"/>
    </location>
</feature>
<keyword evidence="5" id="KW-0807">Transducer</keyword>
<sequence length="464" mass="53307">MPTLRMTNEHRFAMELIDFSYNEIEYLGDGQIRSVHANELRLSHNRFREIGGHVFADCKFSYLYLNDNMELKRMSMNTFGGISLIQNLDLSRTAISELPTKGLSKLERLKVEDSDNLKKLPTILAFTSLKRAQFTYPYHCCLFKHASKEIDQAGKEFTLNYEEIKSRECGAKAKELSRMKRNLVRRKRSLEKTVDSSVETPLDLSDLFLCYQFLRFAIWFVWISSILGNIGVWIVLATVHHKRMRVHYFFMANLSTADLLTVNWQTGVGCQIAGFLSVFASEVSILSMFFIAFEMWYNTRPQFLTRVRAGVEKSFTAAMNKPLINISVAKIFLVLFYPINAFANPFLYVFFTKVVQKNVRPHAMSFLKRVSLTNLTNDRTITSSSRVSFQEEMTNRPSIPPKRKSFSTPKQRVSAVPEVSDISEHSISEEQYDKMVKPLSDSAKLVGKPVVLLKFSVTPVPQQP</sequence>
<evidence type="ECO:0000313" key="9">
    <source>
        <dbReference type="WBParaSite" id="PEQ_0001104101-mRNA-1"/>
    </source>
</evidence>
<evidence type="ECO:0000313" key="8">
    <source>
        <dbReference type="Proteomes" id="UP000887564"/>
    </source>
</evidence>
<dbReference type="GO" id="GO:0009755">
    <property type="term" value="P:hormone-mediated signaling pathway"/>
    <property type="evidence" value="ECO:0007669"/>
    <property type="project" value="TreeGrafter"/>
</dbReference>
<dbReference type="InterPro" id="IPR001611">
    <property type="entry name" value="Leu-rich_rpt"/>
</dbReference>
<feature type="compositionally biased region" description="Polar residues" evidence="6">
    <location>
        <begin position="386"/>
        <end position="397"/>
    </location>
</feature>
<dbReference type="GO" id="GO:0008528">
    <property type="term" value="F:G protein-coupled peptide receptor activity"/>
    <property type="evidence" value="ECO:0007669"/>
    <property type="project" value="TreeGrafter"/>
</dbReference>
<evidence type="ECO:0000256" key="2">
    <source>
        <dbReference type="ARBA" id="ARBA00022475"/>
    </source>
</evidence>